<name>A0A7C4PN93_9CHLR</name>
<organism evidence="1">
    <name type="scientific">Anaerolinea thermolimosa</name>
    <dbReference type="NCBI Taxonomy" id="229919"/>
    <lineage>
        <taxon>Bacteria</taxon>
        <taxon>Bacillati</taxon>
        <taxon>Chloroflexota</taxon>
        <taxon>Anaerolineae</taxon>
        <taxon>Anaerolineales</taxon>
        <taxon>Anaerolineaceae</taxon>
        <taxon>Anaerolinea</taxon>
    </lineage>
</organism>
<dbReference type="EMBL" id="DSYK01000648">
    <property type="protein sequence ID" value="HGS22749.1"/>
    <property type="molecule type" value="Genomic_DNA"/>
</dbReference>
<proteinExistence type="predicted"/>
<evidence type="ECO:0000313" key="1">
    <source>
        <dbReference type="EMBL" id="HGS22749.1"/>
    </source>
</evidence>
<sequence length="410" mass="48260">MYQETQINHVYEKLLTRQQKYQQLLQYLDTKLQEVEISTAQRLIDTQADVLTRYLHESEGWFLETHRKIEQYQKEFSQKIETEQERFQQEIHKQQRSLQKIEAFQTMAQETALEWIQNTQDLISFIHQEYPPEMIDITAETMMLQQAIENYQTGLFESCITLCQTTFSQLTKLRLQAEKKIGLIQTLSISIEQSLNWLIERINSNQQVQAIDQDGKFLDAFVDVDYWTNGKLSELLEEVQTVQYELQQNSYSFSENTLVEILEKKIPKWSSLLVDIVHEARRSALNAQIRYSLAHLILEAAVSQGYKPVYGEYEENDFRRGYITRAVGVDGSEIRIKIDPLENLSFSMSLENRPGSLFSEEEMKKRMMELFQSIRHSGFNLGKIEPIQLLSETSEEEFAEPIRVRRPVNR</sequence>
<accession>A0A7C4PN93</accession>
<comment type="caution">
    <text evidence="1">The sequence shown here is derived from an EMBL/GenBank/DDBJ whole genome shotgun (WGS) entry which is preliminary data.</text>
</comment>
<protein>
    <submittedName>
        <fullName evidence="1">Uncharacterized protein</fullName>
    </submittedName>
</protein>
<dbReference type="AlphaFoldDB" id="A0A7C4PN93"/>
<reference evidence="1" key="1">
    <citation type="journal article" date="2020" name="mSystems">
        <title>Genome- and Community-Level Interaction Insights into Carbon Utilization and Element Cycling Functions of Hydrothermarchaeota in Hydrothermal Sediment.</title>
        <authorList>
            <person name="Zhou Z."/>
            <person name="Liu Y."/>
            <person name="Xu W."/>
            <person name="Pan J."/>
            <person name="Luo Z.H."/>
            <person name="Li M."/>
        </authorList>
    </citation>
    <scope>NUCLEOTIDE SEQUENCE [LARGE SCALE GENOMIC DNA]</scope>
    <source>
        <strain evidence="1">SpSt-573</strain>
    </source>
</reference>
<gene>
    <name evidence="1" type="ORF">ENT37_12915</name>
</gene>